<keyword evidence="3" id="KW-1185">Reference proteome</keyword>
<dbReference type="GO" id="GO:0008233">
    <property type="term" value="F:peptidase activity"/>
    <property type="evidence" value="ECO:0007669"/>
    <property type="project" value="InterPro"/>
</dbReference>
<dbReference type="EMBL" id="SNTY01000020">
    <property type="protein sequence ID" value="TEU27856.1"/>
    <property type="molecule type" value="Genomic_DNA"/>
</dbReference>
<dbReference type="RefSeq" id="WP_134244129.1">
    <property type="nucleotide sequence ID" value="NZ_SNTY01000020.1"/>
</dbReference>
<dbReference type="Gene3D" id="3.90.70.10">
    <property type="entry name" value="Cysteine proteinases"/>
    <property type="match status" value="1"/>
</dbReference>
<organism evidence="2 3">
    <name type="scientific">Alkanindiges illinoisensis</name>
    <dbReference type="NCBI Taxonomy" id="197183"/>
    <lineage>
        <taxon>Bacteria</taxon>
        <taxon>Pseudomonadati</taxon>
        <taxon>Pseudomonadota</taxon>
        <taxon>Gammaproteobacteria</taxon>
        <taxon>Moraxellales</taxon>
        <taxon>Moraxellaceae</taxon>
        <taxon>Alkanindiges</taxon>
    </lineage>
</organism>
<dbReference type="InterPro" id="IPR005074">
    <property type="entry name" value="Peptidase_C39"/>
</dbReference>
<reference evidence="2 3" key="1">
    <citation type="submission" date="2019-03" db="EMBL/GenBank/DDBJ databases">
        <title>Alkanindiges illinoisensis: a potential pathogenic isolated from ascites of a gastric cancer patient with abdominal metastasis.</title>
        <authorList>
            <person name="Hu X."/>
            <person name="Yang B."/>
            <person name="Yan X."/>
            <person name="Lin L."/>
            <person name="Zhao H."/>
            <person name="Zhou F."/>
            <person name="Su B."/>
            <person name="Chen J."/>
            <person name="Rui Y."/>
            <person name="Wang Q."/>
            <person name="Zheng L."/>
        </authorList>
    </citation>
    <scope>NUCLEOTIDE SEQUENCE [LARGE SCALE GENOMIC DNA]</scope>
    <source>
        <strain evidence="2 3">NFYY 23406</strain>
    </source>
</reference>
<evidence type="ECO:0000313" key="3">
    <source>
        <dbReference type="Proteomes" id="UP000297834"/>
    </source>
</evidence>
<accession>A0A4Y7XCY9</accession>
<dbReference type="CDD" id="cd02423">
    <property type="entry name" value="Peptidase_C39G"/>
    <property type="match status" value="1"/>
</dbReference>
<dbReference type="OrthoDB" id="13401at2"/>
<comment type="caution">
    <text evidence="2">The sequence shown here is derived from an EMBL/GenBank/DDBJ whole genome shotgun (WGS) entry which is preliminary data.</text>
</comment>
<dbReference type="GO" id="GO:0005524">
    <property type="term" value="F:ATP binding"/>
    <property type="evidence" value="ECO:0007669"/>
    <property type="project" value="InterPro"/>
</dbReference>
<sequence length="278" mass="31832">MFIITLGSALIYHFATEALQIADKPAGSVYYTEVADSRFNSYGKYHQNPVQVKPAIEQQFRGIVKQVYDYSCGSAALTTLLNGYIGEKLTEQETMNGLMRYGEYDRIVERRSFSLLDMKRFVTALGYNSGGFKGQFSDLTKLDKPAIVPIAYAGFKHFVVFKAYRDGRVFIADPALGNLSFSAEHFQEIWDNNTLFIIDPPVGRELPGLLALQESDMRIVEDSMIDRFAFVDVRYPTLMMEKNADRAATMRRVLDDDPKSDNYQKPIDTYMRLYYKRK</sequence>
<gene>
    <name evidence="2" type="ORF">E2B99_06470</name>
</gene>
<evidence type="ECO:0000259" key="1">
    <source>
        <dbReference type="PROSITE" id="PS50990"/>
    </source>
</evidence>
<dbReference type="GO" id="GO:0016020">
    <property type="term" value="C:membrane"/>
    <property type="evidence" value="ECO:0007669"/>
    <property type="project" value="InterPro"/>
</dbReference>
<proteinExistence type="predicted"/>
<dbReference type="Proteomes" id="UP000297834">
    <property type="component" value="Unassembled WGS sequence"/>
</dbReference>
<dbReference type="PROSITE" id="PS50990">
    <property type="entry name" value="PEPTIDASE_C39"/>
    <property type="match status" value="1"/>
</dbReference>
<dbReference type="GO" id="GO:0006508">
    <property type="term" value="P:proteolysis"/>
    <property type="evidence" value="ECO:0007669"/>
    <property type="project" value="InterPro"/>
</dbReference>
<feature type="domain" description="Peptidase C39" evidence="1">
    <location>
        <begin position="66"/>
        <end position="197"/>
    </location>
</feature>
<dbReference type="AlphaFoldDB" id="A0A4Y7XCY9"/>
<evidence type="ECO:0000313" key="2">
    <source>
        <dbReference type="EMBL" id="TEU27856.1"/>
    </source>
</evidence>
<protein>
    <submittedName>
        <fullName evidence="2">Peptidase</fullName>
    </submittedName>
</protein>
<dbReference type="Pfam" id="PF03412">
    <property type="entry name" value="Peptidase_C39"/>
    <property type="match status" value="1"/>
</dbReference>
<name>A0A4Y7XCY9_9GAMM</name>
<dbReference type="STRING" id="1120977.GCA_000619845_02713"/>